<feature type="compositionally biased region" description="Basic and acidic residues" evidence="1">
    <location>
        <begin position="18"/>
        <end position="54"/>
    </location>
</feature>
<evidence type="ECO:0000256" key="1">
    <source>
        <dbReference type="SAM" id="MobiDB-lite"/>
    </source>
</evidence>
<evidence type="ECO:0000313" key="3">
    <source>
        <dbReference type="Proteomes" id="UP000620262"/>
    </source>
</evidence>
<comment type="caution">
    <text evidence="2">The sequence shown here is derived from an EMBL/GenBank/DDBJ whole genome shotgun (WGS) entry which is preliminary data.</text>
</comment>
<name>A0ABR9ISB0_RHIVS</name>
<evidence type="ECO:0008006" key="4">
    <source>
        <dbReference type="Google" id="ProtNLM"/>
    </source>
</evidence>
<dbReference type="Proteomes" id="UP000620262">
    <property type="component" value="Unassembled WGS sequence"/>
</dbReference>
<reference evidence="2 3" key="1">
    <citation type="submission" date="2020-10" db="EMBL/GenBank/DDBJ databases">
        <title>Sequencing the genomes of 1000 actinobacteria strains.</title>
        <authorList>
            <person name="Klenk H.-P."/>
        </authorList>
    </citation>
    <scope>NUCLEOTIDE SEQUENCE [LARGE SCALE GENOMIC DNA]</scope>
    <source>
        <strain evidence="2 3">DSM 7307</strain>
    </source>
</reference>
<accession>A0ABR9ISB0</accession>
<dbReference type="EMBL" id="JADBEC010000001">
    <property type="protein sequence ID" value="MBE1506069.1"/>
    <property type="molecule type" value="Genomic_DNA"/>
</dbReference>
<gene>
    <name evidence="2" type="ORF">H4W29_003250</name>
</gene>
<protein>
    <recommendedName>
        <fullName evidence="4">DUF2934 domain-containing protein</fullName>
    </recommendedName>
</protein>
<dbReference type="InterPro" id="IPR021327">
    <property type="entry name" value="DUF2934"/>
</dbReference>
<organism evidence="2 3">
    <name type="scientific">Rhizobium viscosum</name>
    <name type="common">Arthrobacter viscosus</name>
    <dbReference type="NCBI Taxonomy" id="1673"/>
    <lineage>
        <taxon>Bacteria</taxon>
        <taxon>Pseudomonadati</taxon>
        <taxon>Pseudomonadota</taxon>
        <taxon>Alphaproteobacteria</taxon>
        <taxon>Hyphomicrobiales</taxon>
        <taxon>Rhizobiaceae</taxon>
        <taxon>Rhizobium/Agrobacterium group</taxon>
        <taxon>Rhizobium</taxon>
    </lineage>
</organism>
<dbReference type="RefSeq" id="WP_192729822.1">
    <property type="nucleotide sequence ID" value="NZ_BAAAVL010000005.1"/>
</dbReference>
<proteinExistence type="predicted"/>
<keyword evidence="3" id="KW-1185">Reference proteome</keyword>
<evidence type="ECO:0000313" key="2">
    <source>
        <dbReference type="EMBL" id="MBE1506069.1"/>
    </source>
</evidence>
<sequence>MTDRNEDRVRERAYAIWEKEGRPEGEDLRHWSDAEAELRGDETPKASEQRKQLEETEGATGAPGIPIASPSMASPD</sequence>
<dbReference type="Pfam" id="PF11154">
    <property type="entry name" value="DUF2934"/>
    <property type="match status" value="1"/>
</dbReference>
<feature type="region of interest" description="Disordered" evidence="1">
    <location>
        <begin position="18"/>
        <end position="76"/>
    </location>
</feature>